<evidence type="ECO:0000313" key="2">
    <source>
        <dbReference type="Proteomes" id="UP000805193"/>
    </source>
</evidence>
<protein>
    <submittedName>
        <fullName evidence="1">Uncharacterized protein</fullName>
    </submittedName>
</protein>
<dbReference type="EMBL" id="JABSTQ010010393">
    <property type="protein sequence ID" value="KAG0421273.1"/>
    <property type="molecule type" value="Genomic_DNA"/>
</dbReference>
<sequence length="109" mass="11726">MYAPLSGDRLAKEPVLPPDPDQRASTECVLGDGLSMSNRIPADKVSRRREPSALAEGDPSERLRDPDCVLGSHLGSGTERVINTGIDLCLELGVHALGPTRPRAAERDR</sequence>
<proteinExistence type="predicted"/>
<gene>
    <name evidence="1" type="ORF">HPB47_002821</name>
</gene>
<organism evidence="1 2">
    <name type="scientific">Ixodes persulcatus</name>
    <name type="common">Taiga tick</name>
    <dbReference type="NCBI Taxonomy" id="34615"/>
    <lineage>
        <taxon>Eukaryota</taxon>
        <taxon>Metazoa</taxon>
        <taxon>Ecdysozoa</taxon>
        <taxon>Arthropoda</taxon>
        <taxon>Chelicerata</taxon>
        <taxon>Arachnida</taxon>
        <taxon>Acari</taxon>
        <taxon>Parasitiformes</taxon>
        <taxon>Ixodida</taxon>
        <taxon>Ixodoidea</taxon>
        <taxon>Ixodidae</taxon>
        <taxon>Ixodinae</taxon>
        <taxon>Ixodes</taxon>
    </lineage>
</organism>
<comment type="caution">
    <text evidence="1">The sequence shown here is derived from an EMBL/GenBank/DDBJ whole genome shotgun (WGS) entry which is preliminary data.</text>
</comment>
<accession>A0AC60PK53</accession>
<evidence type="ECO:0000313" key="1">
    <source>
        <dbReference type="EMBL" id="KAG0421273.1"/>
    </source>
</evidence>
<dbReference type="Proteomes" id="UP000805193">
    <property type="component" value="Unassembled WGS sequence"/>
</dbReference>
<reference evidence="1 2" key="1">
    <citation type="journal article" date="2020" name="Cell">
        <title>Large-Scale Comparative Analyses of Tick Genomes Elucidate Their Genetic Diversity and Vector Capacities.</title>
        <authorList>
            <consortium name="Tick Genome and Microbiome Consortium (TIGMIC)"/>
            <person name="Jia N."/>
            <person name="Wang J."/>
            <person name="Shi W."/>
            <person name="Du L."/>
            <person name="Sun Y."/>
            <person name="Zhan W."/>
            <person name="Jiang J.F."/>
            <person name="Wang Q."/>
            <person name="Zhang B."/>
            <person name="Ji P."/>
            <person name="Bell-Sakyi L."/>
            <person name="Cui X.M."/>
            <person name="Yuan T.T."/>
            <person name="Jiang B.G."/>
            <person name="Yang W.F."/>
            <person name="Lam T.T."/>
            <person name="Chang Q.C."/>
            <person name="Ding S.J."/>
            <person name="Wang X.J."/>
            <person name="Zhu J.G."/>
            <person name="Ruan X.D."/>
            <person name="Zhao L."/>
            <person name="Wei J.T."/>
            <person name="Ye R.Z."/>
            <person name="Que T.C."/>
            <person name="Du C.H."/>
            <person name="Zhou Y.H."/>
            <person name="Cheng J.X."/>
            <person name="Dai P.F."/>
            <person name="Guo W.B."/>
            <person name="Han X.H."/>
            <person name="Huang E.J."/>
            <person name="Li L.F."/>
            <person name="Wei W."/>
            <person name="Gao Y.C."/>
            <person name="Liu J.Z."/>
            <person name="Shao H.Z."/>
            <person name="Wang X."/>
            <person name="Wang C.C."/>
            <person name="Yang T.C."/>
            <person name="Huo Q.B."/>
            <person name="Li W."/>
            <person name="Chen H.Y."/>
            <person name="Chen S.E."/>
            <person name="Zhou L.G."/>
            <person name="Ni X.B."/>
            <person name="Tian J.H."/>
            <person name="Sheng Y."/>
            <person name="Liu T."/>
            <person name="Pan Y.S."/>
            <person name="Xia L.Y."/>
            <person name="Li J."/>
            <person name="Zhao F."/>
            <person name="Cao W.C."/>
        </authorList>
    </citation>
    <scope>NUCLEOTIDE SEQUENCE [LARGE SCALE GENOMIC DNA]</scope>
    <source>
        <strain evidence="1">Iper-2018</strain>
    </source>
</reference>
<keyword evidence="2" id="KW-1185">Reference proteome</keyword>
<name>A0AC60PK53_IXOPE</name>